<name>A0A6H5FZB4_9HEMI</name>
<dbReference type="EMBL" id="CADCXU010002143">
    <property type="protein sequence ID" value="CAA9994633.1"/>
    <property type="molecule type" value="Genomic_DNA"/>
</dbReference>
<dbReference type="AlphaFoldDB" id="A0A6H5FZB4"/>
<keyword evidence="1" id="KW-1133">Transmembrane helix</keyword>
<evidence type="ECO:0000313" key="2">
    <source>
        <dbReference type="EMBL" id="CAA9994633.1"/>
    </source>
</evidence>
<protein>
    <submittedName>
        <fullName evidence="2">Uncharacterized protein</fullName>
    </submittedName>
</protein>
<feature type="transmembrane region" description="Helical" evidence="1">
    <location>
        <begin position="45"/>
        <end position="63"/>
    </location>
</feature>
<keyword evidence="3" id="KW-1185">Reference proteome</keyword>
<evidence type="ECO:0000313" key="3">
    <source>
        <dbReference type="Proteomes" id="UP000479000"/>
    </source>
</evidence>
<reference evidence="2 3" key="1">
    <citation type="submission" date="2020-02" db="EMBL/GenBank/DDBJ databases">
        <authorList>
            <person name="Ferguson B K."/>
        </authorList>
    </citation>
    <scope>NUCLEOTIDE SEQUENCE [LARGE SCALE GENOMIC DNA]</scope>
</reference>
<dbReference type="OrthoDB" id="6514304at2759"/>
<feature type="non-terminal residue" evidence="2">
    <location>
        <position position="82"/>
    </location>
</feature>
<sequence length="82" mass="9578">MYPHVGMSSAMYSQAANPAGYYASAFTPMQAYYHPLAYSYPQPQLRPAIMIPVSWFFFVMLYFRDILIFIVDFDGTDHESWF</sequence>
<evidence type="ECO:0000256" key="1">
    <source>
        <dbReference type="SAM" id="Phobius"/>
    </source>
</evidence>
<organism evidence="2 3">
    <name type="scientific">Nesidiocoris tenuis</name>
    <dbReference type="NCBI Taxonomy" id="355587"/>
    <lineage>
        <taxon>Eukaryota</taxon>
        <taxon>Metazoa</taxon>
        <taxon>Ecdysozoa</taxon>
        <taxon>Arthropoda</taxon>
        <taxon>Hexapoda</taxon>
        <taxon>Insecta</taxon>
        <taxon>Pterygota</taxon>
        <taxon>Neoptera</taxon>
        <taxon>Paraneoptera</taxon>
        <taxon>Hemiptera</taxon>
        <taxon>Heteroptera</taxon>
        <taxon>Panheteroptera</taxon>
        <taxon>Cimicomorpha</taxon>
        <taxon>Miridae</taxon>
        <taxon>Dicyphina</taxon>
        <taxon>Nesidiocoris</taxon>
    </lineage>
</organism>
<accession>A0A6H5FZB4</accession>
<keyword evidence="1" id="KW-0472">Membrane</keyword>
<gene>
    <name evidence="2" type="ORF">NTEN_LOCUS1449</name>
</gene>
<keyword evidence="1" id="KW-0812">Transmembrane</keyword>
<proteinExistence type="predicted"/>
<dbReference type="Proteomes" id="UP000479000">
    <property type="component" value="Unassembled WGS sequence"/>
</dbReference>